<dbReference type="SUPFAM" id="SSF52540">
    <property type="entry name" value="P-loop containing nucleoside triphosphate hydrolases"/>
    <property type="match status" value="1"/>
</dbReference>
<dbReference type="InParanoid" id="B3RP24"/>
<dbReference type="PROSITE" id="PS00113">
    <property type="entry name" value="ADENYLATE_KINASE"/>
    <property type="match status" value="1"/>
</dbReference>
<dbReference type="Gene3D" id="3.40.50.300">
    <property type="entry name" value="P-loop containing nucleotide triphosphate hydrolases"/>
    <property type="match status" value="1"/>
</dbReference>
<sequence>YDIGGPGCGKGTQCKNIVEKYGFAHLSIGDLLRAEVKSGSKRGEQLTQLMEKGELVSDDIVLELLRDAIFSIKNENGYIIDGYPRQLSQGIQFDSDVTECRAMLYFECSDDTMISRLLERAKTSGRVDDNEETIKLRLKTFHELTQPAVEHYRDSGKLMTVSAVG</sequence>
<keyword evidence="3 4" id="KW-0418">Kinase</keyword>
<keyword evidence="6" id="KW-1185">Reference proteome</keyword>
<dbReference type="Proteomes" id="UP000009022">
    <property type="component" value="Unassembled WGS sequence"/>
</dbReference>
<keyword evidence="1 4" id="KW-0808">Transferase</keyword>
<dbReference type="RefSeq" id="XP_002109393.1">
    <property type="nucleotide sequence ID" value="XM_002109357.1"/>
</dbReference>
<dbReference type="OrthoDB" id="442176at2759"/>
<feature type="non-terminal residue" evidence="5">
    <location>
        <position position="1"/>
    </location>
</feature>
<evidence type="ECO:0000256" key="1">
    <source>
        <dbReference type="ARBA" id="ARBA00022679"/>
    </source>
</evidence>
<dbReference type="PRINTS" id="PR00094">
    <property type="entry name" value="ADENYLTKNASE"/>
</dbReference>
<dbReference type="KEGG" id="tad:TRIADDRAFT_21322"/>
<dbReference type="CTD" id="6751166"/>
<dbReference type="AlphaFoldDB" id="B3RP24"/>
<evidence type="ECO:0000313" key="5">
    <source>
        <dbReference type="EMBL" id="EDV27559.1"/>
    </source>
</evidence>
<organism evidence="5 6">
    <name type="scientific">Trichoplax adhaerens</name>
    <name type="common">Trichoplax reptans</name>
    <dbReference type="NCBI Taxonomy" id="10228"/>
    <lineage>
        <taxon>Eukaryota</taxon>
        <taxon>Metazoa</taxon>
        <taxon>Placozoa</taxon>
        <taxon>Uniplacotomia</taxon>
        <taxon>Trichoplacea</taxon>
        <taxon>Trichoplacidae</taxon>
        <taxon>Trichoplax</taxon>
    </lineage>
</organism>
<dbReference type="Pfam" id="PF00406">
    <property type="entry name" value="ADK"/>
    <property type="match status" value="1"/>
</dbReference>
<dbReference type="GO" id="GO:0005829">
    <property type="term" value="C:cytosol"/>
    <property type="evidence" value="ECO:0000318"/>
    <property type="project" value="GO_Central"/>
</dbReference>
<evidence type="ECO:0000256" key="4">
    <source>
        <dbReference type="RuleBase" id="RU003330"/>
    </source>
</evidence>
<dbReference type="STRING" id="10228.B3RP24"/>
<dbReference type="InterPro" id="IPR027417">
    <property type="entry name" value="P-loop_NTPase"/>
</dbReference>
<dbReference type="EMBL" id="DS985242">
    <property type="protein sequence ID" value="EDV27559.1"/>
    <property type="molecule type" value="Genomic_DNA"/>
</dbReference>
<comment type="similarity">
    <text evidence="4">Belongs to the adenylate kinase family.</text>
</comment>
<accession>B3RP24</accession>
<dbReference type="GO" id="GO:0005737">
    <property type="term" value="C:cytoplasm"/>
    <property type="evidence" value="ECO:0000318"/>
    <property type="project" value="GO_Central"/>
</dbReference>
<dbReference type="GO" id="GO:0005524">
    <property type="term" value="F:ATP binding"/>
    <property type="evidence" value="ECO:0007669"/>
    <property type="project" value="InterPro"/>
</dbReference>
<evidence type="ECO:0008006" key="7">
    <source>
        <dbReference type="Google" id="ProtNLM"/>
    </source>
</evidence>
<reference evidence="5 6" key="1">
    <citation type="journal article" date="2008" name="Nature">
        <title>The Trichoplax genome and the nature of placozoans.</title>
        <authorList>
            <person name="Srivastava M."/>
            <person name="Begovic E."/>
            <person name="Chapman J."/>
            <person name="Putnam N.H."/>
            <person name="Hellsten U."/>
            <person name="Kawashima T."/>
            <person name="Kuo A."/>
            <person name="Mitros T."/>
            <person name="Salamov A."/>
            <person name="Carpenter M.L."/>
            <person name="Signorovitch A.Y."/>
            <person name="Moreno M.A."/>
            <person name="Kamm K."/>
            <person name="Grimwood J."/>
            <person name="Schmutz J."/>
            <person name="Shapiro H."/>
            <person name="Grigoriev I.V."/>
            <person name="Buss L.W."/>
            <person name="Schierwater B."/>
            <person name="Dellaporta S.L."/>
            <person name="Rokhsar D.S."/>
        </authorList>
    </citation>
    <scope>NUCLEOTIDE SEQUENCE [LARGE SCALE GENOMIC DNA]</scope>
    <source>
        <strain evidence="5 6">Grell-BS-1999</strain>
    </source>
</reference>
<dbReference type="FunCoup" id="B3RP24">
    <property type="interactions" value="323"/>
</dbReference>
<evidence type="ECO:0000256" key="3">
    <source>
        <dbReference type="ARBA" id="ARBA00022777"/>
    </source>
</evidence>
<dbReference type="PhylomeDB" id="B3RP24"/>
<name>B3RP24_TRIAD</name>
<dbReference type="eggNOG" id="KOG3079">
    <property type="taxonomic scope" value="Eukaryota"/>
</dbReference>
<dbReference type="GO" id="GO:0004017">
    <property type="term" value="F:AMP kinase activity"/>
    <property type="evidence" value="ECO:0000318"/>
    <property type="project" value="GO_Central"/>
</dbReference>
<proteinExistence type="inferred from homology"/>
<dbReference type="HOGENOM" id="CLU_032354_0_3_1"/>
<dbReference type="InterPro" id="IPR000850">
    <property type="entry name" value="Adenylat/UMP-CMP_kin"/>
</dbReference>
<evidence type="ECO:0000313" key="6">
    <source>
        <dbReference type="Proteomes" id="UP000009022"/>
    </source>
</evidence>
<protein>
    <recommendedName>
        <fullName evidence="7">Adenylate kinase</fullName>
    </recommendedName>
</protein>
<dbReference type="InterPro" id="IPR033690">
    <property type="entry name" value="Adenylat_kinase_CS"/>
</dbReference>
<evidence type="ECO:0000256" key="2">
    <source>
        <dbReference type="ARBA" id="ARBA00022741"/>
    </source>
</evidence>
<dbReference type="PANTHER" id="PTHR23359">
    <property type="entry name" value="NUCLEOTIDE KINASE"/>
    <property type="match status" value="1"/>
</dbReference>
<dbReference type="GeneID" id="6751166"/>
<dbReference type="OMA" id="IHHISIG"/>
<dbReference type="HAMAP" id="MF_00235">
    <property type="entry name" value="Adenylate_kinase_Adk"/>
    <property type="match status" value="1"/>
</dbReference>
<keyword evidence="2" id="KW-0547">Nucleotide-binding</keyword>
<dbReference type="CDD" id="cd01428">
    <property type="entry name" value="ADK"/>
    <property type="match status" value="1"/>
</dbReference>
<gene>
    <name evidence="5" type="ORF">TRIADDRAFT_21322</name>
</gene>